<dbReference type="RefSeq" id="XP_070886810.1">
    <property type="nucleotide sequence ID" value="XM_071029010.1"/>
</dbReference>
<evidence type="ECO:0000256" key="1">
    <source>
        <dbReference type="ARBA" id="ARBA00004141"/>
    </source>
</evidence>
<evidence type="ECO:0000313" key="9">
    <source>
        <dbReference type="Proteomes" id="UP001610432"/>
    </source>
</evidence>
<name>A0ABR4LTG1_9EURO</name>
<evidence type="ECO:0000256" key="5">
    <source>
        <dbReference type="SAM" id="MobiDB-lite"/>
    </source>
</evidence>
<dbReference type="PANTHER" id="PTHR23501">
    <property type="entry name" value="MAJOR FACILITATOR SUPERFAMILY"/>
    <property type="match status" value="1"/>
</dbReference>
<evidence type="ECO:0000313" key="8">
    <source>
        <dbReference type="EMBL" id="KAL2867831.1"/>
    </source>
</evidence>
<dbReference type="InterPro" id="IPR020846">
    <property type="entry name" value="MFS_dom"/>
</dbReference>
<proteinExistence type="predicted"/>
<feature type="domain" description="Major facilitator superfamily (MFS) profile" evidence="7">
    <location>
        <begin position="65"/>
        <end position="570"/>
    </location>
</feature>
<accession>A0ABR4LTG1</accession>
<keyword evidence="9" id="KW-1185">Reference proteome</keyword>
<gene>
    <name evidence="8" type="ORF">BJX67DRAFT_352324</name>
</gene>
<dbReference type="Gene3D" id="1.20.1250.20">
    <property type="entry name" value="MFS general substrate transporter like domains"/>
    <property type="match status" value="1"/>
</dbReference>
<feature type="transmembrane region" description="Helical" evidence="6">
    <location>
        <begin position="159"/>
        <end position="181"/>
    </location>
</feature>
<dbReference type="EMBL" id="JBFXLQ010000017">
    <property type="protein sequence ID" value="KAL2867831.1"/>
    <property type="molecule type" value="Genomic_DNA"/>
</dbReference>
<reference evidence="8 9" key="1">
    <citation type="submission" date="2024-07" db="EMBL/GenBank/DDBJ databases">
        <title>Section-level genome sequencing and comparative genomics of Aspergillus sections Usti and Cavernicolus.</title>
        <authorList>
            <consortium name="Lawrence Berkeley National Laboratory"/>
            <person name="Nybo J.L."/>
            <person name="Vesth T.C."/>
            <person name="Theobald S."/>
            <person name="Frisvad J.C."/>
            <person name="Larsen T.O."/>
            <person name="Kjaerboelling I."/>
            <person name="Rothschild-Mancinelli K."/>
            <person name="Lyhne E.K."/>
            <person name="Kogle M.E."/>
            <person name="Barry K."/>
            <person name="Clum A."/>
            <person name="Na H."/>
            <person name="Ledsgaard L."/>
            <person name="Lin J."/>
            <person name="Lipzen A."/>
            <person name="Kuo A."/>
            <person name="Riley R."/>
            <person name="Mondo S."/>
            <person name="Labutti K."/>
            <person name="Haridas S."/>
            <person name="Pangalinan J."/>
            <person name="Salamov A.A."/>
            <person name="Simmons B.A."/>
            <person name="Magnuson J.K."/>
            <person name="Chen J."/>
            <person name="Drula E."/>
            <person name="Henrissat B."/>
            <person name="Wiebenga A."/>
            <person name="Lubbers R.J."/>
            <person name="Gomes A.C."/>
            <person name="Macurrencykelacurrency M.R."/>
            <person name="Stajich J."/>
            <person name="Grigoriev I.V."/>
            <person name="Mortensen U.H."/>
            <person name="De Vries R.P."/>
            <person name="Baker S.E."/>
            <person name="Andersen M.R."/>
        </authorList>
    </citation>
    <scope>NUCLEOTIDE SEQUENCE [LARGE SCALE GENOMIC DNA]</scope>
    <source>
        <strain evidence="8 9">CBS 449.75</strain>
    </source>
</reference>
<dbReference type="Pfam" id="PF07690">
    <property type="entry name" value="MFS_1"/>
    <property type="match status" value="1"/>
</dbReference>
<dbReference type="Gene3D" id="1.20.1720.10">
    <property type="entry name" value="Multidrug resistance protein D"/>
    <property type="match status" value="1"/>
</dbReference>
<feature type="transmembrane region" description="Helical" evidence="6">
    <location>
        <begin position="547"/>
        <end position="565"/>
    </location>
</feature>
<protein>
    <submittedName>
        <fullName evidence="8">Major facilitator superfamily domain-containing protein</fullName>
    </submittedName>
</protein>
<feature type="transmembrane region" description="Helical" evidence="6">
    <location>
        <begin position="407"/>
        <end position="427"/>
    </location>
</feature>
<dbReference type="InterPro" id="IPR011701">
    <property type="entry name" value="MFS"/>
</dbReference>
<comment type="subcellular location">
    <subcellularLocation>
        <location evidence="1">Membrane</location>
        <topology evidence="1">Multi-pass membrane protein</topology>
    </subcellularLocation>
</comment>
<feature type="transmembrane region" description="Helical" evidence="6">
    <location>
        <begin position="304"/>
        <end position="327"/>
    </location>
</feature>
<comment type="caution">
    <text evidence="8">The sequence shown here is derived from an EMBL/GenBank/DDBJ whole genome shotgun (WGS) entry which is preliminary data.</text>
</comment>
<feature type="transmembrane region" description="Helical" evidence="6">
    <location>
        <begin position="347"/>
        <end position="368"/>
    </location>
</feature>
<dbReference type="SUPFAM" id="SSF103473">
    <property type="entry name" value="MFS general substrate transporter"/>
    <property type="match status" value="1"/>
</dbReference>
<feature type="transmembrane region" description="Helical" evidence="6">
    <location>
        <begin position="99"/>
        <end position="118"/>
    </location>
</feature>
<feature type="transmembrane region" description="Helical" evidence="6">
    <location>
        <begin position="468"/>
        <end position="493"/>
    </location>
</feature>
<dbReference type="Proteomes" id="UP001610432">
    <property type="component" value="Unassembled WGS sequence"/>
</dbReference>
<sequence length="570" mass="60363">MAVEADETTPLGRGRAANSPRTTYQSITKVPAKQAGSHVVADEENVPKLSPAKPAVEVLTSVRSVITVLLLGEFISNADSTLVMTAIARITSEFNQLQGAAWLSVGYTLGLCAAQPMYGRLSDIYGRKPLLLGSYFFLALGCVVCGLATDLWIVILGRALSGIGGAGVMTMSSIIITGRLLDMTVTLNLTQADIVSKREVAKWRAYVNVSMTLGRSIGGPVGGVLTDTIGWRWAFLLQAPLLGLAALLVTLQLKLARQAPTDAGTNGAKIGRIDFRGGALLAISITTIILLLDQGGKLFSWKSLATVALASSGVLTIALFVYTELYVAAEPIFDLRILRRPNVASGYLTNAFQIAAQVGMMFTVPLYFQVTARASNTAAGAHLIPAVLGNTVGGLSAGMFIRRTGNYKPILVVAGLVACITYLLQYVRWNGETGPWESLYIVFGGIGSGSCSSASFVSMTAFLEPHEIAMATAGFLLLLNLALTAGVTTNYTVLGAEFKRQLQHRLHGPDAHKIIKHALSSIAYIVGLTGTVRETVVSCYVAGLKHVYLVSLICSALASVAALTAKNHRL</sequence>
<keyword evidence="3 6" id="KW-1133">Transmembrane helix</keyword>
<dbReference type="PANTHER" id="PTHR23501:SF33">
    <property type="entry name" value="MAJOR FACILITATOR SUPERFAMILY (MFS) PROFILE DOMAIN-CONTAINING PROTEIN"/>
    <property type="match status" value="1"/>
</dbReference>
<evidence type="ECO:0000259" key="7">
    <source>
        <dbReference type="PROSITE" id="PS50850"/>
    </source>
</evidence>
<feature type="region of interest" description="Disordered" evidence="5">
    <location>
        <begin position="1"/>
        <end position="24"/>
    </location>
</feature>
<evidence type="ECO:0000256" key="3">
    <source>
        <dbReference type="ARBA" id="ARBA00022989"/>
    </source>
</evidence>
<evidence type="ECO:0000256" key="6">
    <source>
        <dbReference type="SAM" id="Phobius"/>
    </source>
</evidence>
<evidence type="ECO:0000256" key="4">
    <source>
        <dbReference type="ARBA" id="ARBA00023136"/>
    </source>
</evidence>
<dbReference type="GeneID" id="98144082"/>
<organism evidence="8 9">
    <name type="scientific">Aspergillus lucknowensis</name>
    <dbReference type="NCBI Taxonomy" id="176173"/>
    <lineage>
        <taxon>Eukaryota</taxon>
        <taxon>Fungi</taxon>
        <taxon>Dikarya</taxon>
        <taxon>Ascomycota</taxon>
        <taxon>Pezizomycotina</taxon>
        <taxon>Eurotiomycetes</taxon>
        <taxon>Eurotiomycetidae</taxon>
        <taxon>Eurotiales</taxon>
        <taxon>Aspergillaceae</taxon>
        <taxon>Aspergillus</taxon>
        <taxon>Aspergillus subgen. Nidulantes</taxon>
    </lineage>
</organism>
<dbReference type="InterPro" id="IPR036259">
    <property type="entry name" value="MFS_trans_sf"/>
</dbReference>
<feature type="transmembrane region" description="Helical" evidence="6">
    <location>
        <begin position="273"/>
        <end position="292"/>
    </location>
</feature>
<keyword evidence="2 6" id="KW-0812">Transmembrane</keyword>
<feature type="transmembrane region" description="Helical" evidence="6">
    <location>
        <begin position="439"/>
        <end position="462"/>
    </location>
</feature>
<feature type="transmembrane region" description="Helical" evidence="6">
    <location>
        <begin position="130"/>
        <end position="153"/>
    </location>
</feature>
<feature type="transmembrane region" description="Helical" evidence="6">
    <location>
        <begin position="233"/>
        <end position="253"/>
    </location>
</feature>
<evidence type="ECO:0000256" key="2">
    <source>
        <dbReference type="ARBA" id="ARBA00022692"/>
    </source>
</evidence>
<dbReference type="PROSITE" id="PS50850">
    <property type="entry name" value="MFS"/>
    <property type="match status" value="1"/>
</dbReference>
<keyword evidence="4 6" id="KW-0472">Membrane</keyword>
<feature type="transmembrane region" description="Helical" evidence="6">
    <location>
        <begin position="380"/>
        <end position="401"/>
    </location>
</feature>